<dbReference type="Pfam" id="PF00856">
    <property type="entry name" value="SET"/>
    <property type="match status" value="1"/>
</dbReference>
<evidence type="ECO:0000259" key="21">
    <source>
        <dbReference type="PROSITE" id="PS50812"/>
    </source>
</evidence>
<evidence type="ECO:0000256" key="5">
    <source>
        <dbReference type="ARBA" id="ARBA00022603"/>
    </source>
</evidence>
<evidence type="ECO:0000256" key="13">
    <source>
        <dbReference type="ARBA" id="ARBA00023015"/>
    </source>
</evidence>
<feature type="domain" description="AWS" evidence="23">
    <location>
        <begin position="394"/>
        <end position="444"/>
    </location>
</feature>
<dbReference type="CDD" id="cd15654">
    <property type="entry name" value="PHD3_NSD2"/>
    <property type="match status" value="1"/>
</dbReference>
<keyword evidence="9" id="KW-0677">Repeat</keyword>
<dbReference type="PANTHER" id="PTHR22884">
    <property type="entry name" value="SET DOMAIN PROTEINS"/>
    <property type="match status" value="1"/>
</dbReference>
<dbReference type="CDD" id="cd20165">
    <property type="entry name" value="PWWP_NSD2_rpt2"/>
    <property type="match status" value="1"/>
</dbReference>
<dbReference type="PROSITE" id="PS50016">
    <property type="entry name" value="ZF_PHD_2"/>
    <property type="match status" value="2"/>
</dbReference>
<dbReference type="FunFam" id="2.170.270.10:FF:000113">
    <property type="entry name" value="Histone-lysine N-methyltransferase"/>
    <property type="match status" value="1"/>
</dbReference>
<keyword evidence="14" id="KW-0804">Transcription</keyword>
<dbReference type="Gene3D" id="2.170.270.10">
    <property type="entry name" value="SET domain"/>
    <property type="match status" value="2"/>
</dbReference>
<dbReference type="InterPro" id="IPR013083">
    <property type="entry name" value="Znf_RING/FYVE/PHD"/>
</dbReference>
<dbReference type="PROSITE" id="PS50089">
    <property type="entry name" value="ZF_RING_2"/>
    <property type="match status" value="1"/>
</dbReference>
<dbReference type="SUPFAM" id="SSF82199">
    <property type="entry name" value="SET domain"/>
    <property type="match status" value="1"/>
</dbReference>
<evidence type="ECO:0000256" key="6">
    <source>
        <dbReference type="ARBA" id="ARBA00022679"/>
    </source>
</evidence>
<dbReference type="SMART" id="SM00184">
    <property type="entry name" value="RING"/>
    <property type="match status" value="2"/>
</dbReference>
<protein>
    <recommendedName>
        <fullName evidence="26">Histone-lysine N-methyltransferase NSD2</fullName>
    </recommendedName>
</protein>
<keyword evidence="11" id="KW-0862">Zinc</keyword>
<accession>A0AB34GVF0</accession>
<feature type="compositionally biased region" description="Basic and acidic residues" evidence="17">
    <location>
        <begin position="564"/>
        <end position="574"/>
    </location>
</feature>
<dbReference type="Pfam" id="PF17982">
    <property type="entry name" value="C5HCH"/>
    <property type="match status" value="1"/>
</dbReference>
<dbReference type="InterPro" id="IPR000313">
    <property type="entry name" value="PWWP_dom"/>
</dbReference>
<keyword evidence="25" id="KW-1185">Reference proteome</keyword>
<dbReference type="InterPro" id="IPR047435">
    <property type="entry name" value="PWWP_NSD2_rpt2"/>
</dbReference>
<dbReference type="Gene3D" id="2.30.30.140">
    <property type="match status" value="1"/>
</dbReference>
<evidence type="ECO:0000256" key="8">
    <source>
        <dbReference type="ARBA" id="ARBA00022723"/>
    </source>
</evidence>
<evidence type="ECO:0000256" key="1">
    <source>
        <dbReference type="ARBA" id="ARBA00004123"/>
    </source>
</evidence>
<evidence type="ECO:0000256" key="2">
    <source>
        <dbReference type="ARBA" id="ARBA00004286"/>
    </source>
</evidence>
<feature type="domain" description="PHD-type" evidence="18">
    <location>
        <begin position="50"/>
        <end position="96"/>
    </location>
</feature>
<comment type="subcellular location">
    <subcellularLocation>
        <location evidence="2">Chromosome</location>
    </subcellularLocation>
    <subcellularLocation>
        <location evidence="1">Nucleus</location>
    </subcellularLocation>
</comment>
<dbReference type="InterPro" id="IPR046341">
    <property type="entry name" value="SET_dom_sf"/>
</dbReference>
<dbReference type="InterPro" id="IPR050777">
    <property type="entry name" value="SET2_Histone-Lys_MeTrsfase"/>
</dbReference>
<dbReference type="InterPro" id="IPR047441">
    <property type="entry name" value="PHD3_NSD2"/>
</dbReference>
<dbReference type="EMBL" id="JAIQCJ010002084">
    <property type="protein sequence ID" value="KAJ8783479.1"/>
    <property type="molecule type" value="Genomic_DNA"/>
</dbReference>
<feature type="compositionally biased region" description="Basic residues" evidence="17">
    <location>
        <begin position="772"/>
        <end position="783"/>
    </location>
</feature>
<dbReference type="SUPFAM" id="SSF63748">
    <property type="entry name" value="Tudor/PWWP/MBT"/>
    <property type="match status" value="1"/>
</dbReference>
<dbReference type="PROSITE" id="PS50812">
    <property type="entry name" value="PWWP"/>
    <property type="match status" value="1"/>
</dbReference>
<dbReference type="SMART" id="SM00317">
    <property type="entry name" value="SET"/>
    <property type="match status" value="1"/>
</dbReference>
<evidence type="ECO:0000259" key="20">
    <source>
        <dbReference type="PROSITE" id="PS50280"/>
    </source>
</evidence>
<feature type="region of interest" description="Disordered" evidence="17">
    <location>
        <begin position="531"/>
        <end position="574"/>
    </location>
</feature>
<dbReference type="InterPro" id="IPR001841">
    <property type="entry name" value="Znf_RING"/>
</dbReference>
<feature type="domain" description="PHD-type" evidence="18">
    <location>
        <begin position="214"/>
        <end position="258"/>
    </location>
</feature>
<feature type="region of interest" description="Disordered" evidence="17">
    <location>
        <begin position="876"/>
        <end position="912"/>
    </location>
</feature>
<dbReference type="Gene3D" id="3.30.40.10">
    <property type="entry name" value="Zinc/RING finger domain, C3HC4 (zinc finger)"/>
    <property type="match status" value="4"/>
</dbReference>
<dbReference type="InterPro" id="IPR055197">
    <property type="entry name" value="PHDvar_NSD"/>
</dbReference>
<evidence type="ECO:0000256" key="17">
    <source>
        <dbReference type="SAM" id="MobiDB-lite"/>
    </source>
</evidence>
<keyword evidence="6" id="KW-0808">Transferase</keyword>
<dbReference type="AlphaFoldDB" id="A0AB34GVF0"/>
<name>A0AB34GVF0_ESCRO</name>
<sequence length="912" mass="102045">MSLEDRLLTSVSDGPGDEPPESPDESADETQTEVSVSSKRSERGATAKKEHVCQLCEKPGSLVLCEGPCCGAFHLACLGLSRRPEGRFTCSECTSGIHSCFVCKESKTDVKRCVVSQCGKFYHEACVRKFPLTVFESRGFRCPLHSCLSCHASNPSNPRPSKGKMMRCVRCPVAYHGGDACLAAGCSVIASNSVICTNHFTARKGKRHHAHVNVSWCFVCSKGGSLLCCESCPAAFHPDCLNIEMPDGSWFCNDCRAGKKLHFQDIIWVKLGNYRWWPAEVCHPKNVPPNIQKMKHEIGEFPVFFFGSKDYYWTHQARVFPYMEGDRGSRYQGVRGIGRVFKNALQEAEARFREIKLQREARETQESARRPPPYKHIKVNKPYGKVQIHTADISEIPKCNCKPTDENPCGSDSECLNRMLMFECHPQVCPAGEFCQNQCFTKRQYPETKIIKTDGKGWGLVAKRDIRKGEFVNEYVGELIDEEECMARIRRAHENDITHFYMLTIDKSTRITTGCWTIIDRKTLDFTKEDTPRLRTEEKPHGVTADSGSSASFISRGTAGRQHLGPEEPTQRSERVRRFLSGVESREHEGGTLIAFARVHLKTASAAGAVGVRLPRLPSDAGELGSLPPAHQRLVPPCGADLPALREQEKQDWFGGVPSEWTWETTVSVQHQLSSTMDRIIDAGPKGNYSRFMNHSCQPNCETLKWTVNGDTRVGLFAVCDIPAGTELTFNYNLDCLGNEKTVCRCGASNCSGFLGDRPKTSASLSSEEKGKKTKKKTRRRRTKGEGKKPSEDECFRCGDGGQLVLCDRKSCTKAYHLPCLGLGKRPFGKWECPWHHCDVCGKPSTSFCHFCPNSFCKEHQDGAAFSSTQDGRPYCGEHDLRAEPAEQPCPEPKSKGRRKKRRCWRRVTEGK</sequence>
<dbReference type="PROSITE" id="PS50868">
    <property type="entry name" value="POST_SET"/>
    <property type="match status" value="1"/>
</dbReference>
<dbReference type="Pfam" id="PF17907">
    <property type="entry name" value="AWS"/>
    <property type="match status" value="1"/>
</dbReference>
<keyword evidence="15" id="KW-0539">Nucleus</keyword>
<feature type="compositionally biased region" description="Acidic residues" evidence="17">
    <location>
        <begin position="15"/>
        <end position="31"/>
    </location>
</feature>
<evidence type="ECO:0000256" key="14">
    <source>
        <dbReference type="ARBA" id="ARBA00023163"/>
    </source>
</evidence>
<evidence type="ECO:0000313" key="25">
    <source>
        <dbReference type="Proteomes" id="UP001159641"/>
    </source>
</evidence>
<dbReference type="InterPro" id="IPR003616">
    <property type="entry name" value="Post-SET_dom"/>
</dbReference>
<dbReference type="InterPro" id="IPR059153">
    <property type="entry name" value="NSD_PHD-1st"/>
</dbReference>
<dbReference type="Pfam" id="PF00855">
    <property type="entry name" value="PWWP"/>
    <property type="match status" value="1"/>
</dbReference>
<dbReference type="GO" id="GO:0032259">
    <property type="term" value="P:methylation"/>
    <property type="evidence" value="ECO:0007669"/>
    <property type="project" value="UniProtKB-KW"/>
</dbReference>
<dbReference type="InterPro" id="IPR011011">
    <property type="entry name" value="Znf_FYVE_PHD"/>
</dbReference>
<dbReference type="SUPFAM" id="SSF57903">
    <property type="entry name" value="FYVE/PHD zinc finger"/>
    <property type="match status" value="3"/>
</dbReference>
<evidence type="ECO:0008006" key="26">
    <source>
        <dbReference type="Google" id="ProtNLM"/>
    </source>
</evidence>
<dbReference type="GO" id="GO:0005634">
    <property type="term" value="C:nucleus"/>
    <property type="evidence" value="ECO:0007669"/>
    <property type="project" value="UniProtKB-SubCell"/>
</dbReference>
<dbReference type="FunFam" id="3.30.40.10:FF:000025">
    <property type="entry name" value="Histone-lysine N-methyltransferase"/>
    <property type="match status" value="1"/>
</dbReference>
<feature type="domain" description="PWWP" evidence="21">
    <location>
        <begin position="263"/>
        <end position="325"/>
    </location>
</feature>
<keyword evidence="13" id="KW-0805">Transcription regulation</keyword>
<evidence type="ECO:0000256" key="11">
    <source>
        <dbReference type="ARBA" id="ARBA00022833"/>
    </source>
</evidence>
<dbReference type="SMART" id="SM00249">
    <property type="entry name" value="PHD"/>
    <property type="match status" value="5"/>
</dbReference>
<dbReference type="InterPro" id="IPR006560">
    <property type="entry name" value="AWS_dom"/>
</dbReference>
<evidence type="ECO:0000313" key="24">
    <source>
        <dbReference type="EMBL" id="KAJ8783479.1"/>
    </source>
</evidence>
<feature type="compositionally biased region" description="Polar residues" evidence="17">
    <location>
        <begin position="546"/>
        <end position="555"/>
    </location>
</feature>
<dbReference type="PROSITE" id="PS51215">
    <property type="entry name" value="AWS"/>
    <property type="match status" value="1"/>
</dbReference>
<keyword evidence="8" id="KW-0479">Metal-binding</keyword>
<comment type="caution">
    <text evidence="24">The sequence shown here is derived from an EMBL/GenBank/DDBJ whole genome shotgun (WGS) entry which is preliminary data.</text>
</comment>
<feature type="compositionally biased region" description="Basic and acidic residues" evidence="17">
    <location>
        <begin position="876"/>
        <end position="885"/>
    </location>
</feature>
<evidence type="ECO:0000256" key="7">
    <source>
        <dbReference type="ARBA" id="ARBA00022691"/>
    </source>
</evidence>
<feature type="region of interest" description="Disordered" evidence="17">
    <location>
        <begin position="1"/>
        <end position="43"/>
    </location>
</feature>
<keyword evidence="3" id="KW-0158">Chromosome</keyword>
<dbReference type="SMART" id="SM00293">
    <property type="entry name" value="PWWP"/>
    <property type="match status" value="1"/>
</dbReference>
<keyword evidence="5" id="KW-0489">Methyltransferase</keyword>
<feature type="compositionally biased region" description="Basic and acidic residues" evidence="17">
    <location>
        <begin position="784"/>
        <end position="793"/>
    </location>
</feature>
<evidence type="ECO:0000259" key="18">
    <source>
        <dbReference type="PROSITE" id="PS50016"/>
    </source>
</evidence>
<dbReference type="InterPro" id="IPR001965">
    <property type="entry name" value="Znf_PHD"/>
</dbReference>
<evidence type="ECO:0000259" key="22">
    <source>
        <dbReference type="PROSITE" id="PS50868"/>
    </source>
</evidence>
<feature type="domain" description="RING-type" evidence="19">
    <location>
        <begin position="100"/>
        <end position="146"/>
    </location>
</feature>
<evidence type="ECO:0000256" key="9">
    <source>
        <dbReference type="ARBA" id="ARBA00022737"/>
    </source>
</evidence>
<dbReference type="PROSITE" id="PS01359">
    <property type="entry name" value="ZF_PHD_1"/>
    <property type="match status" value="2"/>
</dbReference>
<keyword evidence="12" id="KW-0156">Chromatin regulator</keyword>
<dbReference type="FunFam" id="3.30.40.10:FF:000093">
    <property type="entry name" value="Histone-lysine N-methyltransferase"/>
    <property type="match status" value="1"/>
</dbReference>
<feature type="region of interest" description="Disordered" evidence="17">
    <location>
        <begin position="759"/>
        <end position="793"/>
    </location>
</feature>
<dbReference type="FunFam" id="3.30.40.10:FF:000153">
    <property type="entry name" value="Histone-lysine N-methyltransferase NSD2"/>
    <property type="match status" value="1"/>
</dbReference>
<proteinExistence type="predicted"/>
<feature type="domain" description="SET" evidence="20">
    <location>
        <begin position="446"/>
        <end position="733"/>
    </location>
</feature>
<evidence type="ECO:0000256" key="15">
    <source>
        <dbReference type="ARBA" id="ARBA00023242"/>
    </source>
</evidence>
<evidence type="ECO:0000256" key="10">
    <source>
        <dbReference type="ARBA" id="ARBA00022771"/>
    </source>
</evidence>
<dbReference type="PROSITE" id="PS50280">
    <property type="entry name" value="SET"/>
    <property type="match status" value="1"/>
</dbReference>
<keyword evidence="4" id="KW-0597">Phosphoprotein</keyword>
<dbReference type="GO" id="GO:0005694">
    <property type="term" value="C:chromosome"/>
    <property type="evidence" value="ECO:0007669"/>
    <property type="project" value="UniProtKB-SubCell"/>
</dbReference>
<evidence type="ECO:0000259" key="19">
    <source>
        <dbReference type="PROSITE" id="PS50089"/>
    </source>
</evidence>
<organism evidence="24 25">
    <name type="scientific">Eschrichtius robustus</name>
    <name type="common">California gray whale</name>
    <name type="synonym">Eschrichtius gibbosus</name>
    <dbReference type="NCBI Taxonomy" id="9764"/>
    <lineage>
        <taxon>Eukaryota</taxon>
        <taxon>Metazoa</taxon>
        <taxon>Chordata</taxon>
        <taxon>Craniata</taxon>
        <taxon>Vertebrata</taxon>
        <taxon>Euteleostomi</taxon>
        <taxon>Mammalia</taxon>
        <taxon>Eutheria</taxon>
        <taxon>Laurasiatheria</taxon>
        <taxon>Artiodactyla</taxon>
        <taxon>Whippomorpha</taxon>
        <taxon>Cetacea</taxon>
        <taxon>Mysticeti</taxon>
        <taxon>Eschrichtiidae</taxon>
        <taxon>Eschrichtius</taxon>
    </lineage>
</organism>
<dbReference type="InterPro" id="IPR041306">
    <property type="entry name" value="C5HCH"/>
</dbReference>
<evidence type="ECO:0000256" key="3">
    <source>
        <dbReference type="ARBA" id="ARBA00022454"/>
    </source>
</evidence>
<feature type="compositionally biased region" description="Basic residues" evidence="17">
    <location>
        <begin position="896"/>
        <end position="906"/>
    </location>
</feature>
<dbReference type="GO" id="GO:0016279">
    <property type="term" value="F:protein-lysine N-methyltransferase activity"/>
    <property type="evidence" value="ECO:0007669"/>
    <property type="project" value="UniProtKB-ARBA"/>
</dbReference>
<keyword evidence="10 16" id="KW-0863">Zinc-finger</keyword>
<dbReference type="Pfam" id="PF23004">
    <property type="entry name" value="PHDvar_NSD"/>
    <property type="match status" value="1"/>
</dbReference>
<dbReference type="InterPro" id="IPR055198">
    <property type="entry name" value="NSD_PHD"/>
</dbReference>
<evidence type="ECO:0000259" key="23">
    <source>
        <dbReference type="PROSITE" id="PS51215"/>
    </source>
</evidence>
<dbReference type="Proteomes" id="UP001159641">
    <property type="component" value="Unassembled WGS sequence"/>
</dbReference>
<reference evidence="24 25" key="1">
    <citation type="submission" date="2022-11" db="EMBL/GenBank/DDBJ databases">
        <title>Whole genome sequence of Eschrichtius robustus ER-17-0199.</title>
        <authorList>
            <person name="Bruniche-Olsen A."/>
            <person name="Black A.N."/>
            <person name="Fields C.J."/>
            <person name="Walden K."/>
            <person name="Dewoody J.A."/>
        </authorList>
    </citation>
    <scope>NUCLEOTIDE SEQUENCE [LARGE SCALE GENOMIC DNA]</scope>
    <source>
        <strain evidence="24">ER-17-0199</strain>
        <tissue evidence="24">Blubber</tissue>
    </source>
</reference>
<dbReference type="GO" id="GO:0140938">
    <property type="term" value="F:histone H3 methyltransferase activity"/>
    <property type="evidence" value="ECO:0007669"/>
    <property type="project" value="UniProtKB-ARBA"/>
</dbReference>
<dbReference type="SMART" id="SM00508">
    <property type="entry name" value="PostSET"/>
    <property type="match status" value="1"/>
</dbReference>
<dbReference type="FunFam" id="2.30.30.140:FF:000004">
    <property type="entry name" value="Histone-lysine N-methyltransferase"/>
    <property type="match status" value="1"/>
</dbReference>
<dbReference type="InterPro" id="IPR019786">
    <property type="entry name" value="Zinc_finger_PHD-type_CS"/>
</dbReference>
<feature type="compositionally biased region" description="Basic and acidic residues" evidence="17">
    <location>
        <begin position="531"/>
        <end position="541"/>
    </location>
</feature>
<evidence type="ECO:0000256" key="4">
    <source>
        <dbReference type="ARBA" id="ARBA00022553"/>
    </source>
</evidence>
<feature type="domain" description="Post-SET" evidence="22">
    <location>
        <begin position="740"/>
        <end position="756"/>
    </location>
</feature>
<dbReference type="InterPro" id="IPR019787">
    <property type="entry name" value="Znf_PHD-finger"/>
</dbReference>
<evidence type="ECO:0000256" key="16">
    <source>
        <dbReference type="PROSITE-ProRule" id="PRU00175"/>
    </source>
</evidence>
<evidence type="ECO:0000256" key="12">
    <source>
        <dbReference type="ARBA" id="ARBA00022853"/>
    </source>
</evidence>
<dbReference type="Pfam" id="PF00628">
    <property type="entry name" value="PHD"/>
    <property type="match status" value="1"/>
</dbReference>
<dbReference type="Pfam" id="PF23011">
    <property type="entry name" value="PHD-1st_NSD"/>
    <property type="match status" value="2"/>
</dbReference>
<dbReference type="Pfam" id="PF22908">
    <property type="entry name" value="PHD_NSD"/>
    <property type="match status" value="1"/>
</dbReference>
<dbReference type="GO" id="GO:0008270">
    <property type="term" value="F:zinc ion binding"/>
    <property type="evidence" value="ECO:0007669"/>
    <property type="project" value="UniProtKB-KW"/>
</dbReference>
<dbReference type="InterPro" id="IPR001214">
    <property type="entry name" value="SET_dom"/>
</dbReference>
<gene>
    <name evidence="24" type="ORF">J1605_009184</name>
</gene>
<keyword evidence="7" id="KW-0949">S-adenosyl-L-methionine</keyword>
<dbReference type="FunFam" id="3.30.40.10:FF:001229">
    <property type="entry name" value="Histone-lysine N-methyltransferase"/>
    <property type="match status" value="1"/>
</dbReference>
<dbReference type="SMART" id="SM00570">
    <property type="entry name" value="AWS"/>
    <property type="match status" value="1"/>
</dbReference>